<keyword evidence="2" id="KW-1185">Reference proteome</keyword>
<protein>
    <submittedName>
        <fullName evidence="1">Uncharacterized protein</fullName>
    </submittedName>
</protein>
<accession>A0ABN5IGL7</accession>
<proteinExistence type="predicted"/>
<dbReference type="RefSeq" id="WP_106040146.1">
    <property type="nucleotide sequence ID" value="NZ_CP027231.1"/>
</dbReference>
<dbReference type="EMBL" id="CP027231">
    <property type="protein sequence ID" value="AVM51761.1"/>
    <property type="molecule type" value="Genomic_DNA"/>
</dbReference>
<evidence type="ECO:0000313" key="1">
    <source>
        <dbReference type="EMBL" id="AVM51761.1"/>
    </source>
</evidence>
<sequence>MAVKLKQGWNPLIQECGKKGFTPCNVVFERYELNMKKMLKDDVIKPSTYNNYICRLNQLKEWNESLSGKMVYIYQFDRAYIESFLEHYQFYSLKDTGITDAIDRVGLSVAKDQARHSSVATTNKYVRKEQMTAHPELKNFEGNL</sequence>
<gene>
    <name evidence="1" type="ORF">C4H11_01225</name>
</gene>
<name>A0ABN5IGL7_9BACE</name>
<dbReference type="Proteomes" id="UP000238304">
    <property type="component" value="Chromosome"/>
</dbReference>
<reference evidence="1 2" key="1">
    <citation type="submission" date="2018-02" db="EMBL/GenBank/DDBJ databases">
        <authorList>
            <person name="Holder M.E."/>
            <person name="Ajami N.J."/>
            <person name="Petrosino J.F."/>
        </authorList>
    </citation>
    <scope>NUCLEOTIDE SEQUENCE [LARGE SCALE GENOMIC DNA]</scope>
    <source>
        <strain evidence="1 2">ATCC 33285</strain>
    </source>
</reference>
<organism evidence="1 2">
    <name type="scientific">Bacteroides zoogleoformans</name>
    <dbReference type="NCBI Taxonomy" id="28119"/>
    <lineage>
        <taxon>Bacteria</taxon>
        <taxon>Pseudomonadati</taxon>
        <taxon>Bacteroidota</taxon>
        <taxon>Bacteroidia</taxon>
        <taxon>Bacteroidales</taxon>
        <taxon>Bacteroidaceae</taxon>
        <taxon>Bacteroides</taxon>
    </lineage>
</organism>
<evidence type="ECO:0000313" key="2">
    <source>
        <dbReference type="Proteomes" id="UP000238304"/>
    </source>
</evidence>